<dbReference type="InterPro" id="IPR003439">
    <property type="entry name" value="ABC_transporter-like_ATP-bd"/>
</dbReference>
<dbReference type="PROSITE" id="PS00211">
    <property type="entry name" value="ABC_TRANSPORTER_1"/>
    <property type="match status" value="1"/>
</dbReference>
<dbReference type="SMART" id="SM00382">
    <property type="entry name" value="AAA"/>
    <property type="match status" value="1"/>
</dbReference>
<protein>
    <submittedName>
        <fullName evidence="9">Methionine ABC transporter ATP-binding protein</fullName>
    </submittedName>
</protein>
<dbReference type="InterPro" id="IPR013563">
    <property type="entry name" value="Oligopep_ABC_C"/>
</dbReference>
<feature type="domain" description="ABC transporter" evidence="8">
    <location>
        <begin position="10"/>
        <end position="262"/>
    </location>
</feature>
<evidence type="ECO:0000259" key="8">
    <source>
        <dbReference type="PROSITE" id="PS50893"/>
    </source>
</evidence>
<dbReference type="EMBL" id="MSIE01000007">
    <property type="protein sequence ID" value="OLF18447.1"/>
    <property type="molecule type" value="Genomic_DNA"/>
</dbReference>
<keyword evidence="3" id="KW-0813">Transport</keyword>
<accession>A0A1Q8CVR2</accession>
<name>A0A1Q8CVR2_9PSEU</name>
<evidence type="ECO:0000256" key="3">
    <source>
        <dbReference type="ARBA" id="ARBA00022448"/>
    </source>
</evidence>
<evidence type="ECO:0000256" key="5">
    <source>
        <dbReference type="ARBA" id="ARBA00022741"/>
    </source>
</evidence>
<sequence>MTVHEPEPLLRIEGLHVEFPTEDGVVHAVDGVSMEVNPGEIVAVVGESGSGKSVTAMSVLRLLREPPARVRADALTFRGQDLRAMPPRRLRAVRGGPVGMIFQDPMTALNPVMTIGDQIAEAVLLHQERRDRRAAQARAVELLELVGVPDPGQRARQYPHEFSGGMRQRAMIAMAIANDPDLIIADEPTTALDVTIQAQVLDLIQKAQAETGAATVLITHDLGVVAELADRVVVMYAGRVMETAGVEDLFVRPRHPYTVGLLASLPRMDTDTDALDPIPGNPPNMSNPPPGCPFHPRCPLARERCRAERPALLDLGGGRRSACHFPEEVGP</sequence>
<evidence type="ECO:0000313" key="9">
    <source>
        <dbReference type="EMBL" id="OLF18447.1"/>
    </source>
</evidence>
<comment type="caution">
    <text evidence="9">The sequence shown here is derived from an EMBL/GenBank/DDBJ whole genome shotgun (WGS) entry which is preliminary data.</text>
</comment>
<dbReference type="PANTHER" id="PTHR43297">
    <property type="entry name" value="OLIGOPEPTIDE TRANSPORT ATP-BINDING PROTEIN APPD"/>
    <property type="match status" value="1"/>
</dbReference>
<dbReference type="GO" id="GO:0016887">
    <property type="term" value="F:ATP hydrolysis activity"/>
    <property type="evidence" value="ECO:0007669"/>
    <property type="project" value="InterPro"/>
</dbReference>
<dbReference type="SUPFAM" id="SSF52540">
    <property type="entry name" value="P-loop containing nucleoside triphosphate hydrolases"/>
    <property type="match status" value="1"/>
</dbReference>
<evidence type="ECO:0000256" key="7">
    <source>
        <dbReference type="ARBA" id="ARBA00023136"/>
    </source>
</evidence>
<dbReference type="FunFam" id="3.40.50.300:FF:000016">
    <property type="entry name" value="Oligopeptide ABC transporter ATP-binding component"/>
    <property type="match status" value="1"/>
</dbReference>
<organism evidence="9 10">
    <name type="scientific">Actinophytocola xanthii</name>
    <dbReference type="NCBI Taxonomy" id="1912961"/>
    <lineage>
        <taxon>Bacteria</taxon>
        <taxon>Bacillati</taxon>
        <taxon>Actinomycetota</taxon>
        <taxon>Actinomycetes</taxon>
        <taxon>Pseudonocardiales</taxon>
        <taxon>Pseudonocardiaceae</taxon>
    </lineage>
</organism>
<dbReference type="RefSeq" id="WP_075124475.1">
    <property type="nucleotide sequence ID" value="NZ_MSIE01000007.1"/>
</dbReference>
<dbReference type="InterPro" id="IPR050388">
    <property type="entry name" value="ABC_Ni/Peptide_Import"/>
</dbReference>
<proteinExistence type="inferred from homology"/>
<dbReference type="OrthoDB" id="3327300at2"/>
<dbReference type="CDD" id="cd03257">
    <property type="entry name" value="ABC_NikE_OppD_transporters"/>
    <property type="match status" value="1"/>
</dbReference>
<dbReference type="InterPro" id="IPR027417">
    <property type="entry name" value="P-loop_NTPase"/>
</dbReference>
<comment type="subcellular location">
    <subcellularLocation>
        <location evidence="1">Cell membrane</location>
        <topology evidence="1">Peripheral membrane protein</topology>
    </subcellularLocation>
</comment>
<dbReference type="Gene3D" id="3.40.50.300">
    <property type="entry name" value="P-loop containing nucleotide triphosphate hydrolases"/>
    <property type="match status" value="1"/>
</dbReference>
<comment type="similarity">
    <text evidence="2">Belongs to the ABC transporter superfamily.</text>
</comment>
<dbReference type="InterPro" id="IPR003593">
    <property type="entry name" value="AAA+_ATPase"/>
</dbReference>
<dbReference type="GO" id="GO:0005886">
    <property type="term" value="C:plasma membrane"/>
    <property type="evidence" value="ECO:0007669"/>
    <property type="project" value="UniProtKB-SubCell"/>
</dbReference>
<dbReference type="Proteomes" id="UP000185596">
    <property type="component" value="Unassembled WGS sequence"/>
</dbReference>
<keyword evidence="6 9" id="KW-0067">ATP-binding</keyword>
<keyword evidence="10" id="KW-1185">Reference proteome</keyword>
<evidence type="ECO:0000256" key="1">
    <source>
        <dbReference type="ARBA" id="ARBA00004202"/>
    </source>
</evidence>
<dbReference type="NCBIfam" id="TIGR01727">
    <property type="entry name" value="oligo_HPY"/>
    <property type="match status" value="1"/>
</dbReference>
<dbReference type="InterPro" id="IPR017871">
    <property type="entry name" value="ABC_transporter-like_CS"/>
</dbReference>
<dbReference type="Pfam" id="PF08352">
    <property type="entry name" value="oligo_HPY"/>
    <property type="match status" value="1"/>
</dbReference>
<dbReference type="PROSITE" id="PS50893">
    <property type="entry name" value="ABC_TRANSPORTER_2"/>
    <property type="match status" value="1"/>
</dbReference>
<dbReference type="STRING" id="1912961.BU204_05640"/>
<dbReference type="Pfam" id="PF00005">
    <property type="entry name" value="ABC_tran"/>
    <property type="match status" value="1"/>
</dbReference>
<keyword evidence="4" id="KW-1003">Cell membrane</keyword>
<evidence type="ECO:0000256" key="4">
    <source>
        <dbReference type="ARBA" id="ARBA00022475"/>
    </source>
</evidence>
<dbReference type="GO" id="GO:0015833">
    <property type="term" value="P:peptide transport"/>
    <property type="evidence" value="ECO:0007669"/>
    <property type="project" value="InterPro"/>
</dbReference>
<keyword evidence="7" id="KW-0472">Membrane</keyword>
<evidence type="ECO:0000256" key="6">
    <source>
        <dbReference type="ARBA" id="ARBA00022840"/>
    </source>
</evidence>
<dbReference type="GO" id="GO:0005524">
    <property type="term" value="F:ATP binding"/>
    <property type="evidence" value="ECO:0007669"/>
    <property type="project" value="UniProtKB-KW"/>
</dbReference>
<reference evidence="9 10" key="1">
    <citation type="submission" date="2016-12" db="EMBL/GenBank/DDBJ databases">
        <title>The draft genome sequence of Actinophytocola sp. 11-183.</title>
        <authorList>
            <person name="Wang W."/>
            <person name="Yuan L."/>
        </authorList>
    </citation>
    <scope>NUCLEOTIDE SEQUENCE [LARGE SCALE GENOMIC DNA]</scope>
    <source>
        <strain evidence="9 10">11-183</strain>
    </source>
</reference>
<gene>
    <name evidence="9" type="ORF">BU204_05640</name>
</gene>
<evidence type="ECO:0000256" key="2">
    <source>
        <dbReference type="ARBA" id="ARBA00005417"/>
    </source>
</evidence>
<dbReference type="PANTHER" id="PTHR43297:SF2">
    <property type="entry name" value="DIPEPTIDE TRANSPORT ATP-BINDING PROTEIN DPPD"/>
    <property type="match status" value="1"/>
</dbReference>
<evidence type="ECO:0000313" key="10">
    <source>
        <dbReference type="Proteomes" id="UP000185596"/>
    </source>
</evidence>
<dbReference type="AlphaFoldDB" id="A0A1Q8CVR2"/>
<keyword evidence="5" id="KW-0547">Nucleotide-binding</keyword>